<dbReference type="PRINTS" id="PR00359">
    <property type="entry name" value="BP450"/>
</dbReference>
<evidence type="ECO:0000256" key="7">
    <source>
        <dbReference type="ARBA" id="ARBA00023033"/>
    </source>
</evidence>
<evidence type="ECO:0000256" key="8">
    <source>
        <dbReference type="RuleBase" id="RU000461"/>
    </source>
</evidence>
<evidence type="ECO:0000256" key="6">
    <source>
        <dbReference type="ARBA" id="ARBA00023004"/>
    </source>
</evidence>
<dbReference type="PRINTS" id="PR00385">
    <property type="entry name" value="P450"/>
</dbReference>
<organism evidence="9 10">
    <name type="scientific">Exilibacterium tricleocarpae</name>
    <dbReference type="NCBI Taxonomy" id="2591008"/>
    <lineage>
        <taxon>Bacteria</taxon>
        <taxon>Pseudomonadati</taxon>
        <taxon>Pseudomonadota</taxon>
        <taxon>Gammaproteobacteria</taxon>
        <taxon>Cellvibrionales</taxon>
        <taxon>Cellvibrionaceae</taxon>
        <taxon>Exilibacterium</taxon>
    </lineage>
</organism>
<keyword evidence="6 8" id="KW-0408">Iron</keyword>
<dbReference type="Proteomes" id="UP000319732">
    <property type="component" value="Unassembled WGS sequence"/>
</dbReference>
<evidence type="ECO:0000313" key="9">
    <source>
        <dbReference type="EMBL" id="TQV69864.1"/>
    </source>
</evidence>
<keyword evidence="7 8" id="KW-0503">Monooxygenase</keyword>
<dbReference type="Gene3D" id="1.10.630.10">
    <property type="entry name" value="Cytochrome P450"/>
    <property type="match status" value="1"/>
</dbReference>
<evidence type="ECO:0000313" key="10">
    <source>
        <dbReference type="Proteomes" id="UP000319732"/>
    </source>
</evidence>
<sequence length="407" mass="46511">MSTVAVKYAPENKVDLLSKQNLINPFPDYKLLREHYPVCRVEPNRFWAVSRFEDVRFMLKRHDLFSCSAYSDMFQADWLSEDCKSDRFIATLDPPEHTQRHALVNKAFVGRVINAQIPHMKKAAEDLIPALRAKGEVDFLEYFSYPYVGGFLGRIIGTGDVQGLKDMRRWMQMEELLTLRRPSDEFIAEYEYLLRKHRAQFTKIIEHKRENPENDLVTALIQAEIDGEKLTGRMLRDALEIFVAAGFQTPVQMLCACIIQLSRRPELLAELRQSPELIPAFIEEAMRFAPSLHGALRRTRSDVEIAGVTIPEGEYVIALLAAANRDPAQFPDPDSFQLSRPNVKTHLAFGYGAHICIGEALARLQIKIALETLLENFSHISCPPEDQINWAPAIFVRGLLTLPTRFK</sequence>
<dbReference type="InterPro" id="IPR001128">
    <property type="entry name" value="Cyt_P450"/>
</dbReference>
<evidence type="ECO:0000256" key="3">
    <source>
        <dbReference type="ARBA" id="ARBA00022617"/>
    </source>
</evidence>
<name>A0A545SY27_9GAMM</name>
<reference evidence="9 10" key="1">
    <citation type="submission" date="2019-06" db="EMBL/GenBank/DDBJ databases">
        <title>Whole genome sequence for Cellvibrionaceae sp. R142.</title>
        <authorList>
            <person name="Wang G."/>
        </authorList>
    </citation>
    <scope>NUCLEOTIDE SEQUENCE [LARGE SCALE GENOMIC DNA]</scope>
    <source>
        <strain evidence="9 10">R142</strain>
    </source>
</reference>
<dbReference type="SUPFAM" id="SSF48264">
    <property type="entry name" value="Cytochrome P450"/>
    <property type="match status" value="1"/>
</dbReference>
<accession>A0A545SY27</accession>
<evidence type="ECO:0000256" key="2">
    <source>
        <dbReference type="ARBA" id="ARBA00010617"/>
    </source>
</evidence>
<dbReference type="PANTHER" id="PTHR46696">
    <property type="entry name" value="P450, PUTATIVE (EUROFUNG)-RELATED"/>
    <property type="match status" value="1"/>
</dbReference>
<dbReference type="OrthoDB" id="7052847at2"/>
<comment type="caution">
    <text evidence="9">The sequence shown here is derived from an EMBL/GenBank/DDBJ whole genome shotgun (WGS) entry which is preliminary data.</text>
</comment>
<evidence type="ECO:0000256" key="4">
    <source>
        <dbReference type="ARBA" id="ARBA00022723"/>
    </source>
</evidence>
<dbReference type="GO" id="GO:0005506">
    <property type="term" value="F:iron ion binding"/>
    <property type="evidence" value="ECO:0007669"/>
    <property type="project" value="InterPro"/>
</dbReference>
<keyword evidence="4 8" id="KW-0479">Metal-binding</keyword>
<dbReference type="GO" id="GO:0020037">
    <property type="term" value="F:heme binding"/>
    <property type="evidence" value="ECO:0007669"/>
    <property type="project" value="InterPro"/>
</dbReference>
<dbReference type="GO" id="GO:0004497">
    <property type="term" value="F:monooxygenase activity"/>
    <property type="evidence" value="ECO:0007669"/>
    <property type="project" value="UniProtKB-KW"/>
</dbReference>
<proteinExistence type="inferred from homology"/>
<dbReference type="FunFam" id="1.10.630.10:FF:000018">
    <property type="entry name" value="Cytochrome P450 monooxygenase"/>
    <property type="match status" value="1"/>
</dbReference>
<gene>
    <name evidence="9" type="ORF">FKG94_22185</name>
</gene>
<dbReference type="EMBL" id="VHSG01000026">
    <property type="protein sequence ID" value="TQV69864.1"/>
    <property type="molecule type" value="Genomic_DNA"/>
</dbReference>
<comment type="cofactor">
    <cofactor evidence="1">
        <name>heme</name>
        <dbReference type="ChEBI" id="CHEBI:30413"/>
    </cofactor>
</comment>
<keyword evidence="10" id="KW-1185">Reference proteome</keyword>
<keyword evidence="5 8" id="KW-0560">Oxidoreductase</keyword>
<dbReference type="InterPro" id="IPR036396">
    <property type="entry name" value="Cyt_P450_sf"/>
</dbReference>
<keyword evidence="3 8" id="KW-0349">Heme</keyword>
<comment type="similarity">
    <text evidence="2 8">Belongs to the cytochrome P450 family.</text>
</comment>
<dbReference type="InterPro" id="IPR017972">
    <property type="entry name" value="Cyt_P450_CS"/>
</dbReference>
<protein>
    <submittedName>
        <fullName evidence="9">Cytochrome P450</fullName>
    </submittedName>
</protein>
<dbReference type="PROSITE" id="PS00086">
    <property type="entry name" value="CYTOCHROME_P450"/>
    <property type="match status" value="1"/>
</dbReference>
<evidence type="ECO:0000256" key="5">
    <source>
        <dbReference type="ARBA" id="ARBA00023002"/>
    </source>
</evidence>
<evidence type="ECO:0000256" key="1">
    <source>
        <dbReference type="ARBA" id="ARBA00001971"/>
    </source>
</evidence>
<dbReference type="Pfam" id="PF00067">
    <property type="entry name" value="p450"/>
    <property type="match status" value="1"/>
</dbReference>
<dbReference type="GO" id="GO:0016705">
    <property type="term" value="F:oxidoreductase activity, acting on paired donors, with incorporation or reduction of molecular oxygen"/>
    <property type="evidence" value="ECO:0007669"/>
    <property type="project" value="InterPro"/>
</dbReference>
<dbReference type="PANTHER" id="PTHR46696:SF1">
    <property type="entry name" value="CYTOCHROME P450 YJIB-RELATED"/>
    <property type="match status" value="1"/>
</dbReference>
<dbReference type="AlphaFoldDB" id="A0A545SY27"/>
<dbReference type="RefSeq" id="WP_142929142.1">
    <property type="nucleotide sequence ID" value="NZ_ML660104.1"/>
</dbReference>
<dbReference type="InterPro" id="IPR002397">
    <property type="entry name" value="Cyt_P450_B"/>
</dbReference>